<protein>
    <submittedName>
        <fullName evidence="9">PIN domain-containing protein</fullName>
    </submittedName>
</protein>
<evidence type="ECO:0000313" key="10">
    <source>
        <dbReference type="Proteomes" id="UP000277256"/>
    </source>
</evidence>
<evidence type="ECO:0000256" key="7">
    <source>
        <dbReference type="ARBA" id="ARBA00038093"/>
    </source>
</evidence>
<dbReference type="GO" id="GO:0016787">
    <property type="term" value="F:hydrolase activity"/>
    <property type="evidence" value="ECO:0007669"/>
    <property type="project" value="UniProtKB-KW"/>
</dbReference>
<accession>A0A426UTS0</accession>
<gene>
    <name evidence="9" type="ORF">EIW28_18540</name>
</gene>
<keyword evidence="3" id="KW-0540">Nuclease</keyword>
<name>A0A426UTS0_9ACTN</name>
<dbReference type="PANTHER" id="PTHR33653">
    <property type="entry name" value="RIBONUCLEASE VAPC2"/>
    <property type="match status" value="1"/>
</dbReference>
<proteinExistence type="inferred from homology"/>
<evidence type="ECO:0000256" key="3">
    <source>
        <dbReference type="ARBA" id="ARBA00022722"/>
    </source>
</evidence>
<evidence type="ECO:0000259" key="8">
    <source>
        <dbReference type="Pfam" id="PF01850"/>
    </source>
</evidence>
<reference evidence="9 10" key="1">
    <citation type="submission" date="2018-12" db="EMBL/GenBank/DDBJ databases">
        <title>Glycomyces sp. YIM 121974 draft genome.</title>
        <authorList>
            <person name="Li Q."/>
        </authorList>
    </citation>
    <scope>NUCLEOTIDE SEQUENCE [LARGE SCALE GENOMIC DNA]</scope>
    <source>
        <strain evidence="9 10">YIM 121974</strain>
    </source>
</reference>
<evidence type="ECO:0000256" key="4">
    <source>
        <dbReference type="ARBA" id="ARBA00022723"/>
    </source>
</evidence>
<dbReference type="Proteomes" id="UP000277256">
    <property type="component" value="Unassembled WGS sequence"/>
</dbReference>
<evidence type="ECO:0000313" key="9">
    <source>
        <dbReference type="EMBL" id="RRR97404.1"/>
    </source>
</evidence>
<dbReference type="Gene3D" id="3.40.50.1010">
    <property type="entry name" value="5'-nuclease"/>
    <property type="match status" value="1"/>
</dbReference>
<dbReference type="SUPFAM" id="SSF88723">
    <property type="entry name" value="PIN domain-like"/>
    <property type="match status" value="1"/>
</dbReference>
<dbReference type="GO" id="GO:0046872">
    <property type="term" value="F:metal ion binding"/>
    <property type="evidence" value="ECO:0007669"/>
    <property type="project" value="UniProtKB-KW"/>
</dbReference>
<dbReference type="Pfam" id="PF01850">
    <property type="entry name" value="PIN"/>
    <property type="match status" value="1"/>
</dbReference>
<dbReference type="InterPro" id="IPR002716">
    <property type="entry name" value="PIN_dom"/>
</dbReference>
<comment type="cofactor">
    <cofactor evidence="1">
        <name>Mg(2+)</name>
        <dbReference type="ChEBI" id="CHEBI:18420"/>
    </cofactor>
</comment>
<evidence type="ECO:0000256" key="1">
    <source>
        <dbReference type="ARBA" id="ARBA00001946"/>
    </source>
</evidence>
<keyword evidence="6" id="KW-0460">Magnesium</keyword>
<evidence type="ECO:0000256" key="2">
    <source>
        <dbReference type="ARBA" id="ARBA00022649"/>
    </source>
</evidence>
<keyword evidence="10" id="KW-1185">Reference proteome</keyword>
<dbReference type="InterPro" id="IPR050556">
    <property type="entry name" value="Type_II_TA_system_RNase"/>
</dbReference>
<keyword evidence="4" id="KW-0479">Metal-binding</keyword>
<dbReference type="RefSeq" id="WP_125249207.1">
    <property type="nucleotide sequence ID" value="NZ_RSEB01000005.1"/>
</dbReference>
<comment type="similarity">
    <text evidence="7">Belongs to the PINc/VapC protein family.</text>
</comment>
<dbReference type="AlphaFoldDB" id="A0A426UTS0"/>
<dbReference type="EMBL" id="RSEB01000005">
    <property type="protein sequence ID" value="RRR97404.1"/>
    <property type="molecule type" value="Genomic_DNA"/>
</dbReference>
<dbReference type="PANTHER" id="PTHR33653:SF1">
    <property type="entry name" value="RIBONUCLEASE VAPC2"/>
    <property type="match status" value="1"/>
</dbReference>
<evidence type="ECO:0000256" key="6">
    <source>
        <dbReference type="ARBA" id="ARBA00022842"/>
    </source>
</evidence>
<dbReference type="OrthoDB" id="9800524at2"/>
<comment type="caution">
    <text evidence="9">The sequence shown here is derived from an EMBL/GenBank/DDBJ whole genome shotgun (WGS) entry which is preliminary data.</text>
</comment>
<dbReference type="InterPro" id="IPR029060">
    <property type="entry name" value="PIN-like_dom_sf"/>
</dbReference>
<feature type="domain" description="PIN" evidence="8">
    <location>
        <begin position="8"/>
        <end position="125"/>
    </location>
</feature>
<organism evidence="9 10">
    <name type="scientific">Glycomyces terrestris</name>
    <dbReference type="NCBI Taxonomy" id="2493553"/>
    <lineage>
        <taxon>Bacteria</taxon>
        <taxon>Bacillati</taxon>
        <taxon>Actinomycetota</taxon>
        <taxon>Actinomycetes</taxon>
        <taxon>Glycomycetales</taxon>
        <taxon>Glycomycetaceae</taxon>
        <taxon>Glycomyces</taxon>
    </lineage>
</organism>
<keyword evidence="5" id="KW-0378">Hydrolase</keyword>
<keyword evidence="2" id="KW-1277">Toxin-antitoxin system</keyword>
<evidence type="ECO:0000256" key="5">
    <source>
        <dbReference type="ARBA" id="ARBA00022801"/>
    </source>
</evidence>
<sequence>MTRILGTLVDSNVWIDVFGADEQWGPPAKRTIARCLNEGGLFINPIIYAEVSNRFNSIGELGAVLPPQVVEREALPYTAAFLAGKAFQQYKKFGGTKRTPLPDLYIGAHAMVRGLRLLTRDTARFKTYFPKLEVIGPE</sequence>
<dbReference type="GO" id="GO:0004518">
    <property type="term" value="F:nuclease activity"/>
    <property type="evidence" value="ECO:0007669"/>
    <property type="project" value="UniProtKB-KW"/>
</dbReference>